<dbReference type="PANTHER" id="PTHR10742">
    <property type="entry name" value="FLAVIN MONOAMINE OXIDASE"/>
    <property type="match status" value="1"/>
</dbReference>
<dbReference type="Proteomes" id="UP000290189">
    <property type="component" value="Unassembled WGS sequence"/>
</dbReference>
<dbReference type="Gene3D" id="3.50.50.60">
    <property type="entry name" value="FAD/NAD(P)-binding domain"/>
    <property type="match status" value="1"/>
</dbReference>
<evidence type="ECO:0000256" key="1">
    <source>
        <dbReference type="SAM" id="MobiDB-lite"/>
    </source>
</evidence>
<evidence type="ECO:0000259" key="2">
    <source>
        <dbReference type="Pfam" id="PF01593"/>
    </source>
</evidence>
<dbReference type="AlphaFoldDB" id="A0A3P3XZZ6"/>
<dbReference type="SUPFAM" id="SSF51905">
    <property type="entry name" value="FAD/NAD(P)-binding domain"/>
    <property type="match status" value="1"/>
</dbReference>
<reference evidence="3 4" key="1">
    <citation type="submission" date="2018-03" db="EMBL/GenBank/DDBJ databases">
        <authorList>
            <person name="Fogelqvist J."/>
        </authorList>
    </citation>
    <scope>NUCLEOTIDE SEQUENCE [LARGE SCALE GENOMIC DNA]</scope>
</reference>
<dbReference type="Pfam" id="PF01593">
    <property type="entry name" value="Amino_oxidase"/>
    <property type="match status" value="1"/>
</dbReference>
<dbReference type="InterPro" id="IPR036188">
    <property type="entry name" value="FAD/NAD-bd_sf"/>
</dbReference>
<protein>
    <recommendedName>
        <fullName evidence="2">Amine oxidase domain-containing protein</fullName>
    </recommendedName>
</protein>
<accession>A0A3P3XZZ6</accession>
<dbReference type="Gene3D" id="3.90.660.10">
    <property type="match status" value="1"/>
</dbReference>
<organism evidence="3 4">
    <name type="scientific">Plasmodiophora brassicae</name>
    <name type="common">Clubroot disease agent</name>
    <dbReference type="NCBI Taxonomy" id="37360"/>
    <lineage>
        <taxon>Eukaryota</taxon>
        <taxon>Sar</taxon>
        <taxon>Rhizaria</taxon>
        <taxon>Endomyxa</taxon>
        <taxon>Phytomyxea</taxon>
        <taxon>Plasmodiophorida</taxon>
        <taxon>Plasmodiophoridae</taxon>
        <taxon>Plasmodiophora</taxon>
    </lineage>
</organism>
<dbReference type="InterPro" id="IPR002937">
    <property type="entry name" value="Amino_oxidase"/>
</dbReference>
<gene>
    <name evidence="3" type="ORF">PLBR_LOCUS569</name>
</gene>
<keyword evidence="3" id="KW-0496">Mitochondrion</keyword>
<proteinExistence type="predicted"/>
<dbReference type="SUPFAM" id="SSF54373">
    <property type="entry name" value="FAD-linked reductases, C-terminal domain"/>
    <property type="match status" value="1"/>
</dbReference>
<feature type="region of interest" description="Disordered" evidence="1">
    <location>
        <begin position="1"/>
        <end position="45"/>
    </location>
</feature>
<feature type="compositionally biased region" description="Polar residues" evidence="1">
    <location>
        <begin position="1"/>
        <end position="16"/>
    </location>
</feature>
<feature type="domain" description="Amine oxidase" evidence="2">
    <location>
        <begin position="75"/>
        <end position="510"/>
    </location>
</feature>
<dbReference type="EMBL" id="OVEO01000001">
    <property type="protein sequence ID" value="SPQ93354.1"/>
    <property type="molecule type" value="Genomic_DNA"/>
</dbReference>
<dbReference type="PANTHER" id="PTHR10742:SF410">
    <property type="entry name" value="LYSINE-SPECIFIC HISTONE DEMETHYLASE 2"/>
    <property type="match status" value="1"/>
</dbReference>
<geneLocation type="mitochondrion" evidence="3"/>
<feature type="compositionally biased region" description="Basic and acidic residues" evidence="1">
    <location>
        <begin position="17"/>
        <end position="39"/>
    </location>
</feature>
<evidence type="ECO:0000313" key="4">
    <source>
        <dbReference type="Proteomes" id="UP000290189"/>
    </source>
</evidence>
<sequence length="617" mass="67547">MPNTGTRAKRPASQSRDGSDRVLRVRPKLGDGSKPDMRRQRQSLSGAAKLCRPLDEIKAYCKESGLTVVVIGAGLAGVAAACELNGFDANVIVLEARDRVGGRVWTDRQFGTRGRGVDLGGAWIHGCDGNPITSMCINFGIDLSPTDEPEVSDLRAQLPLKRMPIFDWNGAPVAKHVDQNIEVLFNDTLTELTHEAVKLKAKGGDLADQSLGSALDERMEKLRLSDLESRVWKWHCSNLEYANATDLSNLSMLHWFEDDSYSFPGRHCLLKQGYQALVEKIASGLDVRLNQTVSRINYQGSRVKVMCDSGMSVEADMCIVTVPLGVLKSRRIRFIPELPRRKLCVIDKLGFGLLNKVVLQFKSVKFWTADSINCGYASKDAGKFYIFVNVEGATGTPTLVTLVSGSCAAAYEQCSDDEIQSQVLEVLRSMFGHGVPDPLRCVCTRWSQDPFAFGSYTYLPVDGDPNDIDLLAVSVADGRLRFAGEATSPHYLASCHGAFLSGIREARALLDHVARFKARLIPCRATIVQDAGANAPKRIQCSLCGDPADAFPDMLGGVPMIGPRGVVQPRAMSRKILVRSMLFMQACGRFNRLSHVDVSKKLSRQVCLGHQMGLPSP</sequence>
<name>A0A3P3XZZ6_PLABS</name>
<evidence type="ECO:0000313" key="3">
    <source>
        <dbReference type="EMBL" id="SPQ93354.1"/>
    </source>
</evidence>
<dbReference type="GO" id="GO:0016491">
    <property type="term" value="F:oxidoreductase activity"/>
    <property type="evidence" value="ECO:0007669"/>
    <property type="project" value="InterPro"/>
</dbReference>
<dbReference type="InterPro" id="IPR050281">
    <property type="entry name" value="Flavin_monoamine_oxidase"/>
</dbReference>